<protein>
    <submittedName>
        <fullName evidence="7">GDP-L-fucose transporter</fullName>
    </submittedName>
</protein>
<feature type="domain" description="Sugar phosphate transporter" evidence="6">
    <location>
        <begin position="27"/>
        <end position="322"/>
    </location>
</feature>
<dbReference type="WBParaSite" id="Smp_213590.2">
    <property type="protein sequence ID" value="Smp_213590.2"/>
    <property type="gene ID" value="Smp_213590"/>
</dbReference>
<feature type="transmembrane region" description="Helical" evidence="5">
    <location>
        <begin position="213"/>
        <end position="237"/>
    </location>
</feature>
<dbReference type="InterPro" id="IPR004853">
    <property type="entry name" value="Sugar_P_trans_dom"/>
</dbReference>
<dbReference type="PANTHER" id="PTHR11132">
    <property type="entry name" value="SOLUTE CARRIER FAMILY 35"/>
    <property type="match status" value="1"/>
</dbReference>
<dbReference type="GO" id="GO:0016020">
    <property type="term" value="C:membrane"/>
    <property type="evidence" value="ECO:0007669"/>
    <property type="project" value="UniProtKB-SubCell"/>
</dbReference>
<dbReference type="InterPro" id="IPR037185">
    <property type="entry name" value="EmrE-like"/>
</dbReference>
<comment type="subcellular location">
    <subcellularLocation>
        <location evidence="1">Membrane</location>
        <topology evidence="1">Multi-pass membrane protein</topology>
    </subcellularLocation>
</comment>
<evidence type="ECO:0000256" key="5">
    <source>
        <dbReference type="SAM" id="Phobius"/>
    </source>
</evidence>
<evidence type="ECO:0000256" key="3">
    <source>
        <dbReference type="ARBA" id="ARBA00022989"/>
    </source>
</evidence>
<dbReference type="InParanoid" id="A0A5K4F2A6"/>
<feature type="transmembrane region" description="Helical" evidence="5">
    <location>
        <begin position="61"/>
        <end position="82"/>
    </location>
</feature>
<feature type="transmembrane region" description="Helical" evidence="5">
    <location>
        <begin position="130"/>
        <end position="148"/>
    </location>
</feature>
<feature type="transmembrane region" description="Helical" evidence="5">
    <location>
        <begin position="306"/>
        <end position="325"/>
    </location>
</feature>
<dbReference type="FunCoup" id="A0A5K4F2A6">
    <property type="interactions" value="444"/>
</dbReference>
<evidence type="ECO:0000256" key="1">
    <source>
        <dbReference type="ARBA" id="ARBA00004141"/>
    </source>
</evidence>
<feature type="transmembrane region" description="Helical" evidence="5">
    <location>
        <begin position="155"/>
        <end position="173"/>
    </location>
</feature>
<organism evidence="7">
    <name type="scientific">Schistosoma mansoni</name>
    <name type="common">Blood fluke</name>
    <dbReference type="NCBI Taxonomy" id="6183"/>
    <lineage>
        <taxon>Eukaryota</taxon>
        <taxon>Metazoa</taxon>
        <taxon>Spiralia</taxon>
        <taxon>Lophotrochozoa</taxon>
        <taxon>Platyhelminthes</taxon>
        <taxon>Trematoda</taxon>
        <taxon>Digenea</taxon>
        <taxon>Strigeidida</taxon>
        <taxon>Schistosomatoidea</taxon>
        <taxon>Schistosomatidae</taxon>
        <taxon>Schistosoma</taxon>
    </lineage>
</organism>
<feature type="transmembrane region" description="Helical" evidence="5">
    <location>
        <begin position="103"/>
        <end position="124"/>
    </location>
</feature>
<dbReference type="ExpressionAtlas" id="A0A5K4F2A6">
    <property type="expression patterns" value="baseline"/>
</dbReference>
<keyword evidence="4 5" id="KW-0472">Membrane</keyword>
<feature type="transmembrane region" description="Helical" evidence="5">
    <location>
        <begin position="179"/>
        <end position="201"/>
    </location>
</feature>
<feature type="transmembrane region" description="Helical" evidence="5">
    <location>
        <begin position="27"/>
        <end position="49"/>
    </location>
</feature>
<sequence length="396" mass="44131">MIFHFLLLLYKGECDANLRERGMIKKIICVVSAYWFISISLVFINKWLLSDKSVSLNAPISITWFQCAVTAFLCYLTSYAALLLPSHVKFPQLNFSFKTSIEILPLSIIFVSMVCFNNLCLKYLSVSFYFLARSLTTIFNVIFTYLLLNTKTSTKALICCAVIIVGYCAGVIVEGNLGSLSWIGLVFGIASSITCALNSIYTAKCLPKVEGSVWRLTFYNNLNSLFLSIPIIGLLEYQPIKEHLFQTSAYFWFVMIISGIFGFAIGYISTLQIQVTSPLTHNVSGTAKAAAQTVLAVIIYHEIKSISWWLSNIVVLGGSAVYAAVRHVENEKKPKGSMNFNRNDNSFASVVVVGDDDDVNDAKRGLLNFVNNNNHNDEDDLYDKSRVLSSSKNSKV</sequence>
<dbReference type="STRING" id="6183.A0A5K4F2A6"/>
<dbReference type="InterPro" id="IPR050186">
    <property type="entry name" value="TPT_transporter"/>
</dbReference>
<name>A0A5K4F2A6_SCHMA</name>
<reference evidence="7" key="1">
    <citation type="submission" date="2019-11" db="UniProtKB">
        <authorList>
            <consortium name="WormBaseParasite"/>
        </authorList>
    </citation>
    <scope>IDENTIFICATION</scope>
    <source>
        <strain evidence="7">Puerto Rican</strain>
    </source>
</reference>
<evidence type="ECO:0000259" key="6">
    <source>
        <dbReference type="Pfam" id="PF03151"/>
    </source>
</evidence>
<evidence type="ECO:0000313" key="7">
    <source>
        <dbReference type="WBParaSite" id="Smp_213590.2"/>
    </source>
</evidence>
<dbReference type="SUPFAM" id="SSF103481">
    <property type="entry name" value="Multidrug resistance efflux transporter EmrE"/>
    <property type="match status" value="1"/>
</dbReference>
<dbReference type="AlphaFoldDB" id="A0A5K4F2A6"/>
<keyword evidence="3 5" id="KW-1133">Transmembrane helix</keyword>
<dbReference type="Pfam" id="PF03151">
    <property type="entry name" value="TPT"/>
    <property type="match status" value="1"/>
</dbReference>
<keyword evidence="2 5" id="KW-0812">Transmembrane</keyword>
<evidence type="ECO:0000256" key="2">
    <source>
        <dbReference type="ARBA" id="ARBA00022692"/>
    </source>
</evidence>
<proteinExistence type="predicted"/>
<evidence type="ECO:0000256" key="4">
    <source>
        <dbReference type="ARBA" id="ARBA00023136"/>
    </source>
</evidence>
<accession>A0A5K4F2A6</accession>
<feature type="transmembrane region" description="Helical" evidence="5">
    <location>
        <begin position="249"/>
        <end position="268"/>
    </location>
</feature>